<dbReference type="InterPro" id="IPR017853">
    <property type="entry name" value="GH"/>
</dbReference>
<dbReference type="PANTHER" id="PTHR10357:SF209">
    <property type="entry name" value="PERIPLASMIC ALPHA-AMYLASE"/>
    <property type="match status" value="1"/>
</dbReference>
<keyword evidence="3 7" id="KW-0378">Hydrolase</keyword>
<keyword evidence="3" id="KW-0119">Carbohydrate metabolism</keyword>
<keyword evidence="5" id="KW-0732">Signal</keyword>
<evidence type="ECO:0000256" key="1">
    <source>
        <dbReference type="ARBA" id="ARBA00008061"/>
    </source>
</evidence>
<evidence type="ECO:0000313" key="7">
    <source>
        <dbReference type="EMBL" id="MFD1217611.1"/>
    </source>
</evidence>
<feature type="chain" id="PRO_5046833230" description="Alpha-amylase" evidence="5">
    <location>
        <begin position="23"/>
        <end position="587"/>
    </location>
</feature>
<dbReference type="PRINTS" id="PR00110">
    <property type="entry name" value="ALPHAAMYLASE"/>
</dbReference>
<accession>A0ABW3UAX2</accession>
<dbReference type="PANTHER" id="PTHR10357">
    <property type="entry name" value="ALPHA-AMYLASE FAMILY MEMBER"/>
    <property type="match status" value="1"/>
</dbReference>
<dbReference type="SUPFAM" id="SSF51445">
    <property type="entry name" value="(Trans)glycosidases"/>
    <property type="match status" value="1"/>
</dbReference>
<proteinExistence type="inferred from homology"/>
<feature type="domain" description="Glycosyl hydrolase family 13 catalytic" evidence="6">
    <location>
        <begin position="70"/>
        <end position="494"/>
    </location>
</feature>
<evidence type="ECO:0000313" key="8">
    <source>
        <dbReference type="Proteomes" id="UP001597264"/>
    </source>
</evidence>
<reference evidence="8" key="1">
    <citation type="journal article" date="2019" name="Int. J. Syst. Evol. Microbiol.">
        <title>The Global Catalogue of Microorganisms (GCM) 10K type strain sequencing project: providing services to taxonomists for standard genome sequencing and annotation.</title>
        <authorList>
            <consortium name="The Broad Institute Genomics Platform"/>
            <consortium name="The Broad Institute Genome Sequencing Center for Infectious Disease"/>
            <person name="Wu L."/>
            <person name="Ma J."/>
        </authorList>
    </citation>
    <scope>NUCLEOTIDE SEQUENCE [LARGE SCALE GENOMIC DNA]</scope>
    <source>
        <strain evidence="8">CCUG 54356</strain>
    </source>
</reference>
<comment type="similarity">
    <text evidence="1 2">Belongs to the glycosyl hydrolase 13 family.</text>
</comment>
<dbReference type="Gene3D" id="3.20.20.80">
    <property type="entry name" value="Glycosidases"/>
    <property type="match status" value="1"/>
</dbReference>
<gene>
    <name evidence="7" type="ORF">ACFQ2X_13430</name>
</gene>
<dbReference type="Proteomes" id="UP001597264">
    <property type="component" value="Unassembled WGS sequence"/>
</dbReference>
<dbReference type="EMBL" id="JBHTLR010000017">
    <property type="protein sequence ID" value="MFD1217611.1"/>
    <property type="molecule type" value="Genomic_DNA"/>
</dbReference>
<dbReference type="GO" id="GO:0016787">
    <property type="term" value="F:hydrolase activity"/>
    <property type="evidence" value="ECO:0007669"/>
    <property type="project" value="UniProtKB-KW"/>
</dbReference>
<evidence type="ECO:0000256" key="4">
    <source>
        <dbReference type="SAM" id="MobiDB-lite"/>
    </source>
</evidence>
<evidence type="ECO:0000259" key="6">
    <source>
        <dbReference type="SMART" id="SM00642"/>
    </source>
</evidence>
<dbReference type="SMART" id="SM00642">
    <property type="entry name" value="Aamy"/>
    <property type="match status" value="1"/>
</dbReference>
<dbReference type="InterPro" id="IPR006047">
    <property type="entry name" value="GH13_cat_dom"/>
</dbReference>
<comment type="catalytic activity">
    <reaction evidence="3">
        <text>Endohydrolysis of (1-&gt;4)-alpha-D-glucosidic linkages in polysaccharides containing three or more (1-&gt;4)-alpha-linked D-glucose units.</text>
        <dbReference type="EC" id="3.2.1.1"/>
    </reaction>
</comment>
<evidence type="ECO:0000256" key="5">
    <source>
        <dbReference type="SAM" id="SignalP"/>
    </source>
</evidence>
<comment type="caution">
    <text evidence="7">The sequence shown here is derived from an EMBL/GenBank/DDBJ whole genome shotgun (WGS) entry which is preliminary data.</text>
</comment>
<dbReference type="EC" id="3.2.1.1" evidence="3"/>
<feature type="region of interest" description="Disordered" evidence="4">
    <location>
        <begin position="29"/>
        <end position="48"/>
    </location>
</feature>
<dbReference type="PROSITE" id="PS51257">
    <property type="entry name" value="PROKAR_LIPOPROTEIN"/>
    <property type="match status" value="1"/>
</dbReference>
<feature type="signal peptide" evidence="5">
    <location>
        <begin position="1"/>
        <end position="22"/>
    </location>
</feature>
<keyword evidence="8" id="KW-1185">Reference proteome</keyword>
<sequence length="587" mass="66131">MKKTAGLTAWISAAALALTACGDDARVDQSERPVAAPDAAASSQTSETAVLTEVKDAARDPFWNNATIYFMLPDRFHNGNPDNDLSYGRKDDAAHLRGFKGGDLRGVIQKLEEGYFSDLGVDAIWMSPIVENVHGYDEGDKRTYAFHGYWPKDWTAVDANFGTESDLAELVEVAHSKGVRILLDVIINHTGPVTSEDPLWPSDWVRTNPQCDWSSFEQNVECALTENLPDILTESEKPVELPPQLTEKWQREGRLEQEVAELDAFFERTGYPRAPKYYIVKWLTDWVREYGVDGFRVDTVKHVEPEIWAVLKKEASIALSDWKARNQGQKLDDRDFFMVGEVYHYGVNDFASSDGRFYDYGDRKVDFFNYGFDSLINMGFAAHATQDMESIFREYSNTLHEGALKDVSVLNYLGSHDDQNSFDRERKQVKTAALKLMLAPGAAQIYYGDEVARPMIDDQAYGDASMRVPMDWASLQQTQTQEILQHWQKLGQFRQSHMAVGAGVHKQLNEKPYVFTRTLEDDRVMVALDMPKGEKSLTAAGVFAEGALVKDYYSGVEARVEDGTLSFDTKFDTLLLGVEQSSQLSAR</sequence>
<dbReference type="InterPro" id="IPR006046">
    <property type="entry name" value="Alpha_amylase"/>
</dbReference>
<dbReference type="Pfam" id="PF00128">
    <property type="entry name" value="Alpha-amylase"/>
    <property type="match status" value="1"/>
</dbReference>
<evidence type="ECO:0000256" key="2">
    <source>
        <dbReference type="RuleBase" id="RU003615"/>
    </source>
</evidence>
<name>A0ABW3UAX2_9GAMM</name>
<protein>
    <recommendedName>
        <fullName evidence="3">Alpha-amylase</fullName>
        <ecNumber evidence="3">3.2.1.1</ecNumber>
    </recommendedName>
</protein>
<organism evidence="7 8">
    <name type="scientific">Microbulbifer celer</name>
    <dbReference type="NCBI Taxonomy" id="435905"/>
    <lineage>
        <taxon>Bacteria</taxon>
        <taxon>Pseudomonadati</taxon>
        <taxon>Pseudomonadota</taxon>
        <taxon>Gammaproteobacteria</taxon>
        <taxon>Cellvibrionales</taxon>
        <taxon>Microbulbiferaceae</taxon>
        <taxon>Microbulbifer</taxon>
    </lineage>
</organism>
<dbReference type="RefSeq" id="WP_230435989.1">
    <property type="nucleotide sequence ID" value="NZ_CP087715.1"/>
</dbReference>
<keyword evidence="3" id="KW-0326">Glycosidase</keyword>
<evidence type="ECO:0000256" key="3">
    <source>
        <dbReference type="RuleBase" id="RU361134"/>
    </source>
</evidence>